<dbReference type="EMBL" id="RIBY02000291">
    <property type="protein sequence ID" value="KAH9844574.1"/>
    <property type="molecule type" value="Genomic_DNA"/>
</dbReference>
<reference evidence="3 4" key="2">
    <citation type="journal article" date="2021" name="Curr. Genet.">
        <title>Genetic response to nitrogen starvation in the aggressive Eucalyptus foliar pathogen Teratosphaeria destructans.</title>
        <authorList>
            <person name="Havenga M."/>
            <person name="Wingfield B.D."/>
            <person name="Wingfield M.J."/>
            <person name="Dreyer L.L."/>
            <person name="Roets F."/>
            <person name="Aylward J."/>
        </authorList>
    </citation>
    <scope>NUCLEOTIDE SEQUENCE [LARGE SCALE GENOMIC DNA]</scope>
    <source>
        <strain evidence="3">CMW44962</strain>
    </source>
</reference>
<keyword evidence="4" id="KW-1185">Reference proteome</keyword>
<feature type="domain" description="Ryanodine receptor Ryr" evidence="2">
    <location>
        <begin position="787"/>
        <end position="853"/>
    </location>
</feature>
<dbReference type="InterPro" id="IPR027417">
    <property type="entry name" value="P-loop_NTPase"/>
</dbReference>
<accession>A0A9W7SZL6</accession>
<feature type="region of interest" description="Disordered" evidence="1">
    <location>
        <begin position="722"/>
        <end position="751"/>
    </location>
</feature>
<evidence type="ECO:0000256" key="1">
    <source>
        <dbReference type="SAM" id="MobiDB-lite"/>
    </source>
</evidence>
<comment type="caution">
    <text evidence="3">The sequence shown here is derived from an EMBL/GenBank/DDBJ whole genome shotgun (WGS) entry which is preliminary data.</text>
</comment>
<name>A0A9W7SZL6_9PEZI</name>
<evidence type="ECO:0000313" key="3">
    <source>
        <dbReference type="EMBL" id="KAH9844574.1"/>
    </source>
</evidence>
<dbReference type="Gene3D" id="6.20.350.10">
    <property type="match status" value="1"/>
</dbReference>
<dbReference type="Pfam" id="PF02026">
    <property type="entry name" value="RyR"/>
    <property type="match status" value="1"/>
</dbReference>
<dbReference type="SUPFAM" id="SSF52540">
    <property type="entry name" value="P-loop containing nucleoside triphosphate hydrolases"/>
    <property type="match status" value="1"/>
</dbReference>
<dbReference type="OrthoDB" id="5305673at2759"/>
<reference evidence="3 4" key="1">
    <citation type="journal article" date="2018" name="IMA Fungus">
        <title>IMA Genome-F 10: Nine draft genome sequences of Claviceps purpurea s.lat., including C. arundinis, C. humidiphila, and C. cf. spartinae, pseudomolecules for the pitch canker pathogen Fusarium circinatum, draft genome of Davidsoniella eucalypti, Grosmannia galeiformis, Quambalaria eucalypti, and Teratosphaeria destructans.</title>
        <authorList>
            <person name="Wingfield B.D."/>
            <person name="Liu M."/>
            <person name="Nguyen H.D."/>
            <person name="Lane F.A."/>
            <person name="Morgan S.W."/>
            <person name="De Vos L."/>
            <person name="Wilken P.M."/>
            <person name="Duong T.A."/>
            <person name="Aylward J."/>
            <person name="Coetzee M.P."/>
            <person name="Dadej K."/>
            <person name="De Beer Z.W."/>
            <person name="Findlay W."/>
            <person name="Havenga M."/>
            <person name="Kolarik M."/>
            <person name="Menzies J.G."/>
            <person name="Naidoo K."/>
            <person name="Pochopski O."/>
            <person name="Shoukouhi P."/>
            <person name="Santana Q.C."/>
            <person name="Seifert K.A."/>
            <person name="Soal N."/>
            <person name="Steenkamp E.T."/>
            <person name="Tatham C.T."/>
            <person name="van der Nest M.A."/>
            <person name="Wingfield M.J."/>
        </authorList>
    </citation>
    <scope>NUCLEOTIDE SEQUENCE [LARGE SCALE GENOMIC DNA]</scope>
    <source>
        <strain evidence="3">CMW44962</strain>
    </source>
</reference>
<gene>
    <name evidence="3" type="ORF">Tdes44962_MAKER07271</name>
</gene>
<sequence>MSSRVLLVAGAVSYDHIIYPTTPGHGHHTAHTADPTDRRYEEGSQLVIRTGEADLVAQMLTAAAPQHGIRVLGPALQQPGSSCFKNNATSICDLGLKAPSLDKVPSYRVERFRQVGHRPLWHSPMLEKATILPGSTVVITGSGESFRDIEPALDFLQSAKPRYILHYMTRPLAVGPLWDLIRNGPMTRDGVPDPDFLAVIIDADDIRAEGIPLSRALSWESTAEDFVRNLGSNGRLDTLVTCPNLIVRFGNEGVIYHRGRDAVDPKLYYSPRHMEGERTAHGKQDMLGLASAFTAGLALGFADSRPPNCDKGIRFGLAASTSLCKRGFVQSPHDRRPDYPIKEIMEYLSLDRQHAAVSIPSSKISSGEKWTIFDSVTGDTAELARQIVTLGPEKALAACPIQKFNQLLTVARSEQESLRAIVEAITERLVSKDPIPTSIGLIGPAGSGKKFTASNVADHISQGSSTAKLTYNARLLKSEDLVAACHTIRDHTASGELVIVSFENFEAVLEAGGDLLDAFLVVMRDGTFTDHGHVRKLGSPLMFFHVNQDGSTLTSAPTPLSPTAPSLPSNRPAVDESLLLDYLHGIVRVPGPNQRSGDDRMFCIRRAIMLRHILEHKHPHLQGSNGHMRVEEGVLHALLLVPAYKHGLHSLEKIISTSRLSGRTKFDVAALPPEEQIQLHVDGRIFMSYLRAPKLQPALRERIAQGLFETYKQRRIEMCKSKDERQALEDDRSMRDWDDLSPELKESTRSQADDIPRKLRAVGCFMLEQDRGEPLIRVPGFSPEELDMLSEMEHERFNAERLQRQWRMGPRNSKQRTTPFLVPWRDLTQEWKDVDRVMVECVPRILEKNGWRIYRMAEET</sequence>
<dbReference type="Proteomes" id="UP001138500">
    <property type="component" value="Unassembled WGS sequence"/>
</dbReference>
<proteinExistence type="predicted"/>
<evidence type="ECO:0000313" key="4">
    <source>
        <dbReference type="Proteomes" id="UP001138500"/>
    </source>
</evidence>
<dbReference type="AlphaFoldDB" id="A0A9W7SZL6"/>
<protein>
    <recommendedName>
        <fullName evidence="2">Ryanodine receptor Ryr domain-containing protein</fullName>
    </recommendedName>
</protein>
<evidence type="ECO:0000259" key="2">
    <source>
        <dbReference type="Pfam" id="PF02026"/>
    </source>
</evidence>
<organism evidence="3 4">
    <name type="scientific">Teratosphaeria destructans</name>
    <dbReference type="NCBI Taxonomy" id="418781"/>
    <lineage>
        <taxon>Eukaryota</taxon>
        <taxon>Fungi</taxon>
        <taxon>Dikarya</taxon>
        <taxon>Ascomycota</taxon>
        <taxon>Pezizomycotina</taxon>
        <taxon>Dothideomycetes</taxon>
        <taxon>Dothideomycetidae</taxon>
        <taxon>Mycosphaerellales</taxon>
        <taxon>Teratosphaeriaceae</taxon>
        <taxon>Teratosphaeria</taxon>
    </lineage>
</organism>
<dbReference type="InterPro" id="IPR003032">
    <property type="entry name" value="Ryanodine_rcpt"/>
</dbReference>